<sequence>MDIKDVSHVSQYTAQLKQLKEVAELAARRKGETVTDHPPRLRMVAEFLVKMDMDRQQRKSNPYMIVTTQIPPSYPPCTRSLHDLKPIPISAMKLETHHRGSKTLIRVLTPGDRINAALAVVEDQEGTGVLLQLYNLPEESEVPADYTLYPGRVGILKEPFFKATSAGAYSLRVDHVNDIVWLAPEDEKIPARWRQRLRAPNDSFKARMDGNKAIGTNQWAKAESLYSSAIDAARSLEESRLAHLNRSLANLRLGRCETALSDATKSAPDDEPHESENLSLREKRLFREAKALYAMDKYQECVGRLTVMTKEFPDNNAVKPELGRAQARLREQQTGAFSFRNMYKEAAVEPPVVDCATFTGPVEIRPSPGRGRGSFTTSAVKAGDLLICEKAFSYCFAGEPQLGGGGKSMTLVDMDSNYITIGTQARLISQIVQNLSHNPESSKKFLDLHHGGYQAVSADGVDGRPVVDSFLVTKTILANSFGAPRTSRDSFRSLVLDFANEEKAVASHQTTGVWIMASYLNHSCVGNCCRSFIGDMQIIRATRDMPANTELMFPYQAEKRLVSYDETQKKLQNWGFRCECALCLEKKATTEGTLKKRKGLIGKLKFIMGRSQDPYEIDTKRALAALDEFEATYATPVRTYPSAATDPTGSVDLSTAQITPRLDLWDAYIGLGGVLLNTDKNAEAVRVTVKGLEALGFVVVAPPPPLGDGEKKKNRKKKKKKKTANSNTASTSNGGAGADQLMVKSWGMAVEGVVLAFLTLVRAYKATSPDLAQRAREYAATAYSMLVGEKETASDELAELR</sequence>
<dbReference type="PANTHER" id="PTHR47643:SF2">
    <property type="entry name" value="TPR DOMAIN PROTEIN (AFU_ORTHOLOGUE AFUA_5G12710)"/>
    <property type="match status" value="1"/>
</dbReference>
<evidence type="ECO:0000259" key="2">
    <source>
        <dbReference type="PROSITE" id="PS50280"/>
    </source>
</evidence>
<dbReference type="InterPro" id="IPR001214">
    <property type="entry name" value="SET_dom"/>
</dbReference>
<dbReference type="SUPFAM" id="SSF48452">
    <property type="entry name" value="TPR-like"/>
    <property type="match status" value="1"/>
</dbReference>
<organism evidence="3 4">
    <name type="scientific">Apiospora kogelbergensis</name>
    <dbReference type="NCBI Taxonomy" id="1337665"/>
    <lineage>
        <taxon>Eukaryota</taxon>
        <taxon>Fungi</taxon>
        <taxon>Dikarya</taxon>
        <taxon>Ascomycota</taxon>
        <taxon>Pezizomycotina</taxon>
        <taxon>Sordariomycetes</taxon>
        <taxon>Xylariomycetidae</taxon>
        <taxon>Amphisphaeriales</taxon>
        <taxon>Apiosporaceae</taxon>
        <taxon>Apiospora</taxon>
    </lineage>
</organism>
<reference evidence="3 4" key="1">
    <citation type="submission" date="2023-01" db="EMBL/GenBank/DDBJ databases">
        <title>Analysis of 21 Apiospora genomes using comparative genomics revels a genus with tremendous synthesis potential of carbohydrate active enzymes and secondary metabolites.</title>
        <authorList>
            <person name="Sorensen T."/>
        </authorList>
    </citation>
    <scope>NUCLEOTIDE SEQUENCE [LARGE SCALE GENOMIC DNA]</scope>
    <source>
        <strain evidence="3 4">CBS 117206</strain>
    </source>
</reference>
<comment type="caution">
    <text evidence="3">The sequence shown here is derived from an EMBL/GenBank/DDBJ whole genome shotgun (WGS) entry which is preliminary data.</text>
</comment>
<gene>
    <name evidence="3" type="ORF">PG999_012883</name>
</gene>
<feature type="compositionally biased region" description="Low complexity" evidence="1">
    <location>
        <begin position="724"/>
        <end position="733"/>
    </location>
</feature>
<dbReference type="PROSITE" id="PS50280">
    <property type="entry name" value="SET"/>
    <property type="match status" value="1"/>
</dbReference>
<dbReference type="CDD" id="cd20071">
    <property type="entry name" value="SET_SMYD"/>
    <property type="match status" value="1"/>
</dbReference>
<dbReference type="Pfam" id="PF00856">
    <property type="entry name" value="SET"/>
    <property type="match status" value="1"/>
</dbReference>
<proteinExistence type="predicted"/>
<dbReference type="InterPro" id="IPR046341">
    <property type="entry name" value="SET_dom_sf"/>
</dbReference>
<evidence type="ECO:0000313" key="3">
    <source>
        <dbReference type="EMBL" id="KAK8096939.1"/>
    </source>
</evidence>
<dbReference type="InterPro" id="IPR053209">
    <property type="entry name" value="Gramillin-biosynth_MTr"/>
</dbReference>
<evidence type="ECO:0000256" key="1">
    <source>
        <dbReference type="SAM" id="MobiDB-lite"/>
    </source>
</evidence>
<dbReference type="AlphaFoldDB" id="A0AAW0QI57"/>
<dbReference type="Gene3D" id="2.170.270.10">
    <property type="entry name" value="SET domain"/>
    <property type="match status" value="1"/>
</dbReference>
<dbReference type="InterPro" id="IPR011990">
    <property type="entry name" value="TPR-like_helical_dom_sf"/>
</dbReference>
<name>A0AAW0QI57_9PEZI</name>
<keyword evidence="4" id="KW-1185">Reference proteome</keyword>
<feature type="region of interest" description="Disordered" evidence="1">
    <location>
        <begin position="705"/>
        <end position="736"/>
    </location>
</feature>
<feature type="domain" description="SET" evidence="2">
    <location>
        <begin position="360"/>
        <end position="556"/>
    </location>
</feature>
<dbReference type="Gene3D" id="1.25.40.10">
    <property type="entry name" value="Tetratricopeptide repeat domain"/>
    <property type="match status" value="1"/>
</dbReference>
<protein>
    <recommendedName>
        <fullName evidence="2">SET domain-containing protein</fullName>
    </recommendedName>
</protein>
<feature type="compositionally biased region" description="Basic residues" evidence="1">
    <location>
        <begin position="712"/>
        <end position="723"/>
    </location>
</feature>
<dbReference type="Proteomes" id="UP001392437">
    <property type="component" value="Unassembled WGS sequence"/>
</dbReference>
<dbReference type="PANTHER" id="PTHR47643">
    <property type="entry name" value="TPR DOMAIN PROTEIN (AFU_ORTHOLOGUE AFUA_5G12710)"/>
    <property type="match status" value="1"/>
</dbReference>
<accession>A0AAW0QI57</accession>
<evidence type="ECO:0000313" key="4">
    <source>
        <dbReference type="Proteomes" id="UP001392437"/>
    </source>
</evidence>
<dbReference type="SUPFAM" id="SSF82199">
    <property type="entry name" value="SET domain"/>
    <property type="match status" value="1"/>
</dbReference>
<dbReference type="EMBL" id="JAQQWP010000010">
    <property type="protein sequence ID" value="KAK8096939.1"/>
    <property type="molecule type" value="Genomic_DNA"/>
</dbReference>